<protein>
    <submittedName>
        <fullName evidence="1">Uncharacterized protein</fullName>
    </submittedName>
</protein>
<gene>
    <name evidence="1" type="ORF">Indivirus_2_121</name>
</gene>
<proteinExistence type="predicted"/>
<reference evidence="1" key="1">
    <citation type="journal article" date="2017" name="Science">
        <title>Giant viruses with an expanded complement of translation system components.</title>
        <authorList>
            <person name="Schulz F."/>
            <person name="Yutin N."/>
            <person name="Ivanova N.N."/>
            <person name="Ortega D.R."/>
            <person name="Lee T.K."/>
            <person name="Vierheilig J."/>
            <person name="Daims H."/>
            <person name="Horn M."/>
            <person name="Wagner M."/>
            <person name="Jensen G.J."/>
            <person name="Kyrpides N.C."/>
            <person name="Koonin E.V."/>
            <person name="Woyke T."/>
        </authorList>
    </citation>
    <scope>NUCLEOTIDE SEQUENCE</scope>
    <source>
        <strain evidence="1">ILV1</strain>
    </source>
</reference>
<name>A0A1V0SDF6_9VIRU</name>
<dbReference type="EMBL" id="KY684086">
    <property type="protein sequence ID" value="ARF09742.1"/>
    <property type="molecule type" value="Genomic_DNA"/>
</dbReference>
<accession>A0A1V0SDF6</accession>
<organism evidence="1">
    <name type="scientific">Indivirus ILV1</name>
    <dbReference type="NCBI Taxonomy" id="1977633"/>
    <lineage>
        <taxon>Viruses</taxon>
        <taxon>Varidnaviria</taxon>
        <taxon>Bamfordvirae</taxon>
        <taxon>Nucleocytoviricota</taxon>
        <taxon>Megaviricetes</taxon>
        <taxon>Imitervirales</taxon>
        <taxon>Mimiviridae</taxon>
        <taxon>Klosneuvirinae</taxon>
        <taxon>Indivirus</taxon>
    </lineage>
</organism>
<evidence type="ECO:0000313" key="1">
    <source>
        <dbReference type="EMBL" id="ARF09742.1"/>
    </source>
</evidence>
<sequence>MNNDKYLTYQKIIHYSNKNSIKNIFENTNTKGIRYCLALNNSYEYPYVAEYFDLLRCFRTVGSDIPISHIRISSGSWIKEYYIQNNRWYNFSEKLLPIHHEKLPINIESTQRLEIIGIKLKEKISNFDNIYLEDYGFRKIFEPSYNFNGNDLLIKEISIPQISNLSSELNSSSDESYDYHSGNYVFTGSY</sequence>